<organism evidence="2">
    <name type="scientific">termite gut metagenome</name>
    <dbReference type="NCBI Taxonomy" id="433724"/>
    <lineage>
        <taxon>unclassified sequences</taxon>
        <taxon>metagenomes</taxon>
        <taxon>organismal metagenomes</taxon>
    </lineage>
</organism>
<dbReference type="PROSITE" id="PS00018">
    <property type="entry name" value="EF_HAND_1"/>
    <property type="match status" value="1"/>
</dbReference>
<sequence length="280" mass="32318">MLKIHFINVGKGNCTVIDFPNGHLTVIDTDNSRITDENDLTDPLDFLKANYPTREIFRLIITHPDMDHLSGIEELAKEFQIYNFWDTNNNKRLTQKELDESPYEAGDWNTYQIFRKSSNSPKCLFLHRNDSGEYWNTDNIRILSPSSTLIKKGNETGEYNHLSYVLMINYKGCKILLGGDTTIEAWDEIYKELGADALKANIFLAPHHGSKYNVNRDVFKYINPDYVVASVICKVDYDYNYYSELANQKVLSTKYYGNINFDISDKGLIENIYVEKNAGK</sequence>
<comment type="caution">
    <text evidence="2">The sequence shown here is derived from an EMBL/GenBank/DDBJ whole genome shotgun (WGS) entry which is preliminary data.</text>
</comment>
<dbReference type="SUPFAM" id="SSF56281">
    <property type="entry name" value="Metallo-hydrolase/oxidoreductase"/>
    <property type="match status" value="1"/>
</dbReference>
<dbReference type="InterPro" id="IPR018247">
    <property type="entry name" value="EF_Hand_1_Ca_BS"/>
</dbReference>
<accession>A0A5J4QHA5</accession>
<proteinExistence type="predicted"/>
<evidence type="ECO:0000259" key="1">
    <source>
        <dbReference type="Pfam" id="PF00753"/>
    </source>
</evidence>
<dbReference type="AlphaFoldDB" id="A0A5J4QHA5"/>
<dbReference type="InterPro" id="IPR001279">
    <property type="entry name" value="Metallo-B-lactamas"/>
</dbReference>
<dbReference type="Pfam" id="PF00753">
    <property type="entry name" value="Lactamase_B"/>
    <property type="match status" value="1"/>
</dbReference>
<evidence type="ECO:0000313" key="2">
    <source>
        <dbReference type="EMBL" id="KAA6321187.1"/>
    </source>
</evidence>
<dbReference type="InterPro" id="IPR052159">
    <property type="entry name" value="Competence_DNA_uptake"/>
</dbReference>
<dbReference type="InterPro" id="IPR036866">
    <property type="entry name" value="RibonucZ/Hydroxyglut_hydro"/>
</dbReference>
<dbReference type="PANTHER" id="PTHR30619">
    <property type="entry name" value="DNA INTERNALIZATION/COMPETENCE PROTEIN COMEC/REC2"/>
    <property type="match status" value="1"/>
</dbReference>
<gene>
    <name evidence="2" type="ORF">EZS27_029136</name>
</gene>
<protein>
    <recommendedName>
        <fullName evidence="1">Metallo-beta-lactamase domain-containing protein</fullName>
    </recommendedName>
</protein>
<reference evidence="2" key="1">
    <citation type="submission" date="2019-03" db="EMBL/GenBank/DDBJ databases">
        <title>Single cell metagenomics reveals metabolic interactions within the superorganism composed of flagellate Streblomastix strix and complex community of Bacteroidetes bacteria on its surface.</title>
        <authorList>
            <person name="Treitli S.C."/>
            <person name="Kolisko M."/>
            <person name="Husnik F."/>
            <person name="Keeling P."/>
            <person name="Hampl V."/>
        </authorList>
    </citation>
    <scope>NUCLEOTIDE SEQUENCE</scope>
    <source>
        <strain evidence="2">STM</strain>
    </source>
</reference>
<dbReference type="EMBL" id="SNRY01003381">
    <property type="protein sequence ID" value="KAA6321187.1"/>
    <property type="molecule type" value="Genomic_DNA"/>
</dbReference>
<feature type="domain" description="Metallo-beta-lactamase" evidence="1">
    <location>
        <begin position="9"/>
        <end position="96"/>
    </location>
</feature>
<dbReference type="Gene3D" id="3.60.15.10">
    <property type="entry name" value="Ribonuclease Z/Hydroxyacylglutathione hydrolase-like"/>
    <property type="match status" value="1"/>
</dbReference>
<dbReference type="PANTHER" id="PTHR30619:SF1">
    <property type="entry name" value="RECOMBINATION PROTEIN 2"/>
    <property type="match status" value="1"/>
</dbReference>
<name>A0A5J4QHA5_9ZZZZ</name>